<evidence type="ECO:0000313" key="2">
    <source>
        <dbReference type="EMBL" id="MFD2276911.1"/>
    </source>
</evidence>
<dbReference type="EMBL" id="JBHUJC010000034">
    <property type="protein sequence ID" value="MFD2276911.1"/>
    <property type="molecule type" value="Genomic_DNA"/>
</dbReference>
<accession>A0ABW5E3A3</accession>
<evidence type="ECO:0000256" key="1">
    <source>
        <dbReference type="SAM" id="Phobius"/>
    </source>
</evidence>
<evidence type="ECO:0000313" key="3">
    <source>
        <dbReference type="Proteomes" id="UP001597297"/>
    </source>
</evidence>
<reference evidence="3" key="1">
    <citation type="journal article" date="2019" name="Int. J. Syst. Evol. Microbiol.">
        <title>The Global Catalogue of Microorganisms (GCM) 10K type strain sequencing project: providing services to taxonomists for standard genome sequencing and annotation.</title>
        <authorList>
            <consortium name="The Broad Institute Genomics Platform"/>
            <consortium name="The Broad Institute Genome Sequencing Center for Infectious Disease"/>
            <person name="Wu L."/>
            <person name="Ma J."/>
        </authorList>
    </citation>
    <scope>NUCLEOTIDE SEQUENCE [LARGE SCALE GENOMIC DNA]</scope>
    <source>
        <strain evidence="3">JCM 16545</strain>
    </source>
</reference>
<sequence length="332" mass="37709">MDSFRMLLARRLFWVSVVLSSLLALLYLSISLEANGVGLFFGLKLIENPVMRLGTPEGEYFYVTLFTSYMTRYWLGSGAILLALISTVSVFPEFLRQGSIEVSLSKPVSRMKLFLVKYLGCLLFVAIQTAIFAGIVFLAIGLRLEYWNFSVFWVIPVITFVFSLLHCVQVLVGVLTGSSLAALLSAICFWVIAWGMQIAEQTLYLNTYAMVEEKMSIDWKSGEVKGLDERQEVDPDAAKNYDLVKKLSMPLPKVRDVTLYLEQLVQFRDSGSVLEQVDLLSSVEKNEIQYKSQRADRRTRERYSPVYFLGTSLLFEVLLLAIASYAFARKDY</sequence>
<organism evidence="2 3">
    <name type="scientific">Rubritalea spongiae</name>
    <dbReference type="NCBI Taxonomy" id="430797"/>
    <lineage>
        <taxon>Bacteria</taxon>
        <taxon>Pseudomonadati</taxon>
        <taxon>Verrucomicrobiota</taxon>
        <taxon>Verrucomicrobiia</taxon>
        <taxon>Verrucomicrobiales</taxon>
        <taxon>Rubritaleaceae</taxon>
        <taxon>Rubritalea</taxon>
    </lineage>
</organism>
<dbReference type="Pfam" id="PF12679">
    <property type="entry name" value="ABC2_membrane_2"/>
    <property type="match status" value="1"/>
</dbReference>
<keyword evidence="1" id="KW-0472">Membrane</keyword>
<name>A0ABW5E3A3_9BACT</name>
<dbReference type="Proteomes" id="UP001597297">
    <property type="component" value="Unassembled WGS sequence"/>
</dbReference>
<comment type="caution">
    <text evidence="2">The sequence shown here is derived from an EMBL/GenBank/DDBJ whole genome shotgun (WGS) entry which is preliminary data.</text>
</comment>
<protein>
    <submittedName>
        <fullName evidence="2">ABC transporter permease</fullName>
    </submittedName>
</protein>
<keyword evidence="1" id="KW-1133">Transmembrane helix</keyword>
<feature type="transmembrane region" description="Helical" evidence="1">
    <location>
        <begin position="172"/>
        <end position="196"/>
    </location>
</feature>
<keyword evidence="3" id="KW-1185">Reference proteome</keyword>
<feature type="transmembrane region" description="Helical" evidence="1">
    <location>
        <begin position="73"/>
        <end position="95"/>
    </location>
</feature>
<gene>
    <name evidence="2" type="ORF">ACFSQZ_10550</name>
</gene>
<keyword evidence="1" id="KW-0812">Transmembrane</keyword>
<feature type="transmembrane region" description="Helical" evidence="1">
    <location>
        <begin position="306"/>
        <end position="328"/>
    </location>
</feature>
<feature type="transmembrane region" description="Helical" evidence="1">
    <location>
        <begin position="146"/>
        <end position="165"/>
    </location>
</feature>
<feature type="transmembrane region" description="Helical" evidence="1">
    <location>
        <begin position="12"/>
        <end position="30"/>
    </location>
</feature>
<dbReference type="RefSeq" id="WP_377092825.1">
    <property type="nucleotide sequence ID" value="NZ_JBHSJM010000001.1"/>
</dbReference>
<proteinExistence type="predicted"/>
<feature type="transmembrane region" description="Helical" evidence="1">
    <location>
        <begin position="115"/>
        <end position="140"/>
    </location>
</feature>